<gene>
    <name evidence="4" type="ORF">MFIFM68171_00798</name>
</gene>
<dbReference type="PANTHER" id="PTHR45348:SF2">
    <property type="entry name" value="ZINC-TYPE ALCOHOL DEHYDROGENASE-LIKE PROTEIN C2E1P3.01"/>
    <property type="match status" value="1"/>
</dbReference>
<dbReference type="Gene3D" id="3.40.50.720">
    <property type="entry name" value="NAD(P)-binding Rossmann-like Domain"/>
    <property type="match status" value="1"/>
</dbReference>
<comment type="similarity">
    <text evidence="1">Belongs to the zinc-containing alcohol dehydrogenase family.</text>
</comment>
<dbReference type="InterPro" id="IPR020843">
    <property type="entry name" value="ER"/>
</dbReference>
<protein>
    <submittedName>
        <fullName evidence="4">Zinc-binding alcohol dehydrogenase domain-containing cipB</fullName>
    </submittedName>
</protein>
<dbReference type="InterPro" id="IPR013149">
    <property type="entry name" value="ADH-like_C"/>
</dbReference>
<accession>A0ABQ0FYM4</accession>
<organism evidence="4 5">
    <name type="scientific">Madurella fahalii</name>
    <dbReference type="NCBI Taxonomy" id="1157608"/>
    <lineage>
        <taxon>Eukaryota</taxon>
        <taxon>Fungi</taxon>
        <taxon>Dikarya</taxon>
        <taxon>Ascomycota</taxon>
        <taxon>Pezizomycotina</taxon>
        <taxon>Sordariomycetes</taxon>
        <taxon>Sordariomycetidae</taxon>
        <taxon>Sordariales</taxon>
        <taxon>Sordariales incertae sedis</taxon>
        <taxon>Madurella</taxon>
    </lineage>
</organism>
<sequence length="358" mass="38385">MSPNYAALQVGHKVKPLRVELVDDRYPDEDEIVVRNAAVAINQLDWKIQDYAWEMFNYPLILGVDVAGEVVEVGCDVDERRFKVGDRVVGHALSFATKDQRHGGFQNYTVLQSNMATPIPQSLSFEKAVVLPLGVSTASAALFNRDCLALPRPSLNPRPTSTTLLVWGGSSSVGCNAIQLAVAAGCEVIVTASPRNFDKMRELGAALAIDYNSKTVVEELEKAFQGRRLAGAFDTIGKQETLGQTAQAVLKIDRTKMVVSTIDDIEEGTVPEGVIAKPVLAVSIRGGEEEEDAGQENVGKMVYEDFLPGALKAGKYKAEPQPKIVGRGLGSIQAALTEASGGVSAAKLVVTLEQDISS</sequence>
<evidence type="ECO:0000256" key="2">
    <source>
        <dbReference type="ARBA" id="ARBA00023002"/>
    </source>
</evidence>
<keyword evidence="5" id="KW-1185">Reference proteome</keyword>
<dbReference type="InterPro" id="IPR036291">
    <property type="entry name" value="NAD(P)-bd_dom_sf"/>
</dbReference>
<dbReference type="SUPFAM" id="SSF51735">
    <property type="entry name" value="NAD(P)-binding Rossmann-fold domains"/>
    <property type="match status" value="1"/>
</dbReference>
<dbReference type="Pfam" id="PF00107">
    <property type="entry name" value="ADH_zinc_N"/>
    <property type="match status" value="1"/>
</dbReference>
<proteinExistence type="inferred from homology"/>
<evidence type="ECO:0000256" key="1">
    <source>
        <dbReference type="ARBA" id="ARBA00008072"/>
    </source>
</evidence>
<keyword evidence="2" id="KW-0560">Oxidoreductase</keyword>
<dbReference type="InterPro" id="IPR047122">
    <property type="entry name" value="Trans-enoyl_RdTase-like"/>
</dbReference>
<dbReference type="GeneID" id="98171543"/>
<evidence type="ECO:0000313" key="5">
    <source>
        <dbReference type="Proteomes" id="UP001628179"/>
    </source>
</evidence>
<dbReference type="Gene3D" id="3.90.180.10">
    <property type="entry name" value="Medium-chain alcohol dehydrogenases, catalytic domain"/>
    <property type="match status" value="1"/>
</dbReference>
<dbReference type="CDD" id="cd08249">
    <property type="entry name" value="enoyl_reductase_like"/>
    <property type="match status" value="1"/>
</dbReference>
<dbReference type="InterPro" id="IPR011032">
    <property type="entry name" value="GroES-like_sf"/>
</dbReference>
<name>A0ABQ0FYM4_9PEZI</name>
<evidence type="ECO:0000259" key="3">
    <source>
        <dbReference type="SMART" id="SM00829"/>
    </source>
</evidence>
<dbReference type="SMART" id="SM00829">
    <property type="entry name" value="PKS_ER"/>
    <property type="match status" value="1"/>
</dbReference>
<dbReference type="RefSeq" id="XP_070912321.1">
    <property type="nucleotide sequence ID" value="XM_071056220.1"/>
</dbReference>
<evidence type="ECO:0000313" key="4">
    <source>
        <dbReference type="EMBL" id="GAB1310588.1"/>
    </source>
</evidence>
<reference evidence="4 5" key="1">
    <citation type="submission" date="2024-09" db="EMBL/GenBank/DDBJ databases">
        <title>Itraconazole resistance in Madurella fahalii resulting from another homologue of gene encoding cytochrome P450 14-alpha sterol demethylase (CYP51).</title>
        <authorList>
            <person name="Yoshioka I."/>
            <person name="Fahal A.H."/>
            <person name="Kaneko S."/>
            <person name="Yaguchi T."/>
        </authorList>
    </citation>
    <scope>NUCLEOTIDE SEQUENCE [LARGE SCALE GENOMIC DNA]</scope>
    <source>
        <strain evidence="4 5">IFM 68171</strain>
    </source>
</reference>
<dbReference type="Pfam" id="PF08240">
    <property type="entry name" value="ADH_N"/>
    <property type="match status" value="1"/>
</dbReference>
<dbReference type="SUPFAM" id="SSF50129">
    <property type="entry name" value="GroES-like"/>
    <property type="match status" value="1"/>
</dbReference>
<feature type="domain" description="Enoyl reductase (ER)" evidence="3">
    <location>
        <begin position="12"/>
        <end position="350"/>
    </location>
</feature>
<comment type="caution">
    <text evidence="4">The sequence shown here is derived from an EMBL/GenBank/DDBJ whole genome shotgun (WGS) entry which is preliminary data.</text>
</comment>
<dbReference type="Proteomes" id="UP001628179">
    <property type="component" value="Unassembled WGS sequence"/>
</dbReference>
<dbReference type="EMBL" id="BAAFSV010000001">
    <property type="protein sequence ID" value="GAB1310588.1"/>
    <property type="molecule type" value="Genomic_DNA"/>
</dbReference>
<dbReference type="InterPro" id="IPR013154">
    <property type="entry name" value="ADH-like_N"/>
</dbReference>
<dbReference type="PANTHER" id="PTHR45348">
    <property type="entry name" value="HYPOTHETICAL OXIDOREDUCTASE (EUROFUNG)"/>
    <property type="match status" value="1"/>
</dbReference>